<dbReference type="InterPro" id="IPR011761">
    <property type="entry name" value="ATP-grasp"/>
</dbReference>
<gene>
    <name evidence="3" type="primary">lysX_2</name>
    <name evidence="3" type="ORF">A4G23_04442</name>
</gene>
<keyword evidence="1" id="KW-0067">ATP-binding</keyword>
<dbReference type="OrthoDB" id="3664879at2"/>
<dbReference type="GO" id="GO:0009432">
    <property type="term" value="P:SOS response"/>
    <property type="evidence" value="ECO:0007669"/>
    <property type="project" value="TreeGrafter"/>
</dbReference>
<keyword evidence="1" id="KW-0547">Nucleotide-binding</keyword>
<dbReference type="Proteomes" id="UP000095349">
    <property type="component" value="Chromosome"/>
</dbReference>
<keyword evidence="3" id="KW-0436">Ligase</keyword>
<dbReference type="KEGG" id="srn:A4G23_04442"/>
<dbReference type="Gene3D" id="3.30.470.20">
    <property type="entry name" value="ATP-grasp fold, B domain"/>
    <property type="match status" value="1"/>
</dbReference>
<proteinExistence type="predicted"/>
<dbReference type="PANTHER" id="PTHR21621">
    <property type="entry name" value="RIBOSOMAL PROTEIN S6 MODIFICATION PROTEIN"/>
    <property type="match status" value="1"/>
</dbReference>
<name>A0A1D8G7Y2_9ACTN</name>
<dbReference type="GO" id="GO:0005524">
    <property type="term" value="F:ATP binding"/>
    <property type="evidence" value="ECO:0007669"/>
    <property type="project" value="UniProtKB-UniRule"/>
</dbReference>
<feature type="domain" description="ATP-grasp" evidence="2">
    <location>
        <begin position="120"/>
        <end position="317"/>
    </location>
</feature>
<evidence type="ECO:0000313" key="4">
    <source>
        <dbReference type="Proteomes" id="UP000095349"/>
    </source>
</evidence>
<evidence type="ECO:0000313" key="3">
    <source>
        <dbReference type="EMBL" id="AOT61554.1"/>
    </source>
</evidence>
<dbReference type="PROSITE" id="PS50975">
    <property type="entry name" value="ATP_GRASP"/>
    <property type="match status" value="1"/>
</dbReference>
<sequence length="327" mass="36001">MLRVGTFLPPAARDDASVTAHPEVGKIPPDDHALFMKLLRDLTDVEFVHDLDFRRSFVRDGRVYCGEVCLNDLDLYLWHAEVPRDPDGYALEALRTLATAVPVVPDPARFATGLDKYRAHLRLSRAGVPVPDTILVDRRDTAAAAPVVAEWGRALLKPRRGSFGHGILLIEDFATLRDLADYLGHTLAGAAEGTFLLERFYPNDPADWVGTTFVNGTLMYGYRKRGHRFTRLSADAVKVYDPDSVGGDVDGCEVPPEHARIAGRAQRALGLPLVGFDLILYEGRPVIVDENTFPGLYPDLFAAAGRSLSQELLALVRDAISHRPGPR</sequence>
<keyword evidence="4" id="KW-1185">Reference proteome</keyword>
<evidence type="ECO:0000256" key="1">
    <source>
        <dbReference type="PROSITE-ProRule" id="PRU00409"/>
    </source>
</evidence>
<dbReference type="GeneID" id="33067062"/>
<dbReference type="EC" id="6.3.2.-" evidence="3"/>
<organism evidence="3 4">
    <name type="scientific">Streptomyces rubrolavendulae</name>
    <dbReference type="NCBI Taxonomy" id="285473"/>
    <lineage>
        <taxon>Bacteria</taxon>
        <taxon>Bacillati</taxon>
        <taxon>Actinomycetota</taxon>
        <taxon>Actinomycetes</taxon>
        <taxon>Kitasatosporales</taxon>
        <taxon>Streptomycetaceae</taxon>
        <taxon>Streptomyces</taxon>
    </lineage>
</organism>
<dbReference type="GO" id="GO:0046872">
    <property type="term" value="F:metal ion binding"/>
    <property type="evidence" value="ECO:0007669"/>
    <property type="project" value="InterPro"/>
</dbReference>
<accession>A0A1D8G7Y2</accession>
<dbReference type="GO" id="GO:0005737">
    <property type="term" value="C:cytoplasm"/>
    <property type="evidence" value="ECO:0007669"/>
    <property type="project" value="TreeGrafter"/>
</dbReference>
<dbReference type="GO" id="GO:0018169">
    <property type="term" value="F:ribosomal S6-glutamic acid ligase activity"/>
    <property type="evidence" value="ECO:0007669"/>
    <property type="project" value="TreeGrafter"/>
</dbReference>
<evidence type="ECO:0000259" key="2">
    <source>
        <dbReference type="PROSITE" id="PS50975"/>
    </source>
</evidence>
<reference evidence="3 4" key="1">
    <citation type="submission" date="2016-09" db="EMBL/GenBank/DDBJ databases">
        <title>Streptomyces rubrolavendulae MJM4426 Genome sequencing and assembly.</title>
        <authorList>
            <person name="Kim J.-G."/>
        </authorList>
    </citation>
    <scope>NUCLEOTIDE SEQUENCE [LARGE SCALE GENOMIC DNA]</scope>
    <source>
        <strain evidence="3 4">MJM4426</strain>
    </source>
</reference>
<protein>
    <submittedName>
        <fullName evidence="3">Alpha-aminoadipate--LysW ligase LysX</fullName>
        <ecNumber evidence="3">6.3.2.-</ecNumber>
    </submittedName>
</protein>
<dbReference type="PANTHER" id="PTHR21621:SF0">
    <property type="entry name" value="BETA-CITRYLGLUTAMATE SYNTHASE B-RELATED"/>
    <property type="match status" value="1"/>
</dbReference>
<dbReference type="EMBL" id="CP017316">
    <property type="protein sequence ID" value="AOT61554.1"/>
    <property type="molecule type" value="Genomic_DNA"/>
</dbReference>
<dbReference type="SUPFAM" id="SSF56059">
    <property type="entry name" value="Glutathione synthetase ATP-binding domain-like"/>
    <property type="match status" value="1"/>
</dbReference>
<dbReference type="AlphaFoldDB" id="A0A1D8G7Y2"/>
<dbReference type="RefSeq" id="WP_069978406.1">
    <property type="nucleotide sequence ID" value="NZ_CP017316.1"/>
</dbReference>